<feature type="domain" description="Fatty acid hydroxylase" evidence="6">
    <location>
        <begin position="122"/>
        <end position="247"/>
    </location>
</feature>
<dbReference type="EMBL" id="DAKRPA010000023">
    <property type="protein sequence ID" value="DBA03114.1"/>
    <property type="molecule type" value="Genomic_DNA"/>
</dbReference>
<feature type="transmembrane region" description="Helical" evidence="5">
    <location>
        <begin position="30"/>
        <end position="56"/>
    </location>
</feature>
<evidence type="ECO:0000256" key="1">
    <source>
        <dbReference type="ARBA" id="ARBA00004370"/>
    </source>
</evidence>
<comment type="caution">
    <text evidence="7">The sequence shown here is derived from an EMBL/GenBank/DDBJ whole genome shotgun (WGS) entry which is preliminary data.</text>
</comment>
<evidence type="ECO:0000313" key="8">
    <source>
        <dbReference type="Proteomes" id="UP001146120"/>
    </source>
</evidence>
<organism evidence="7 8">
    <name type="scientific">Lagenidium giganteum</name>
    <dbReference type="NCBI Taxonomy" id="4803"/>
    <lineage>
        <taxon>Eukaryota</taxon>
        <taxon>Sar</taxon>
        <taxon>Stramenopiles</taxon>
        <taxon>Oomycota</taxon>
        <taxon>Peronosporomycetes</taxon>
        <taxon>Pythiales</taxon>
        <taxon>Pythiaceae</taxon>
    </lineage>
</organism>
<evidence type="ECO:0000313" key="7">
    <source>
        <dbReference type="EMBL" id="DBA03114.1"/>
    </source>
</evidence>
<keyword evidence="2 5" id="KW-0812">Transmembrane</keyword>
<keyword evidence="8" id="KW-1185">Reference proteome</keyword>
<dbReference type="GO" id="GO:0005506">
    <property type="term" value="F:iron ion binding"/>
    <property type="evidence" value="ECO:0007669"/>
    <property type="project" value="InterPro"/>
</dbReference>
<comment type="subcellular location">
    <subcellularLocation>
        <location evidence="1">Membrane</location>
    </subcellularLocation>
</comment>
<evidence type="ECO:0000256" key="3">
    <source>
        <dbReference type="ARBA" id="ARBA00022989"/>
    </source>
</evidence>
<protein>
    <recommendedName>
        <fullName evidence="6">Fatty acid hydroxylase domain-containing protein</fullName>
    </recommendedName>
</protein>
<dbReference type="GO" id="GO:0016020">
    <property type="term" value="C:membrane"/>
    <property type="evidence" value="ECO:0007669"/>
    <property type="project" value="UniProtKB-SubCell"/>
</dbReference>
<dbReference type="InterPro" id="IPR006694">
    <property type="entry name" value="Fatty_acid_hydroxylase"/>
</dbReference>
<evidence type="ECO:0000256" key="2">
    <source>
        <dbReference type="ARBA" id="ARBA00022692"/>
    </source>
</evidence>
<dbReference type="PANTHER" id="PTHR11863">
    <property type="entry name" value="STEROL DESATURASE"/>
    <property type="match status" value="1"/>
</dbReference>
<gene>
    <name evidence="7" type="ORF">N0F65_003361</name>
</gene>
<evidence type="ECO:0000259" key="6">
    <source>
        <dbReference type="Pfam" id="PF04116"/>
    </source>
</evidence>
<dbReference type="InterPro" id="IPR050307">
    <property type="entry name" value="Sterol_Desaturase_Related"/>
</dbReference>
<evidence type="ECO:0000256" key="4">
    <source>
        <dbReference type="ARBA" id="ARBA00023136"/>
    </source>
</evidence>
<keyword evidence="3 5" id="KW-1133">Transmembrane helix</keyword>
<reference evidence="7" key="2">
    <citation type="journal article" date="2023" name="Microbiol Resour">
        <title>Decontamination and Annotation of the Draft Genome Sequence of the Oomycete Lagenidium giganteum ARSEF 373.</title>
        <authorList>
            <person name="Morgan W.R."/>
            <person name="Tartar A."/>
        </authorList>
    </citation>
    <scope>NUCLEOTIDE SEQUENCE</scope>
    <source>
        <strain evidence="7">ARSEF 373</strain>
    </source>
</reference>
<dbReference type="Pfam" id="PF04116">
    <property type="entry name" value="FA_hydroxylase"/>
    <property type="match status" value="1"/>
</dbReference>
<feature type="transmembrane region" description="Helical" evidence="5">
    <location>
        <begin position="177"/>
        <end position="201"/>
    </location>
</feature>
<dbReference type="AlphaFoldDB" id="A0AAV2ZAP9"/>
<evidence type="ECO:0000256" key="5">
    <source>
        <dbReference type="SAM" id="Phobius"/>
    </source>
</evidence>
<proteinExistence type="predicted"/>
<keyword evidence="4 5" id="KW-0472">Membrane</keyword>
<name>A0AAV2ZAP9_9STRA</name>
<reference evidence="7" key="1">
    <citation type="submission" date="2022-11" db="EMBL/GenBank/DDBJ databases">
        <authorList>
            <person name="Morgan W.R."/>
            <person name="Tartar A."/>
        </authorList>
    </citation>
    <scope>NUCLEOTIDE SEQUENCE</scope>
    <source>
        <strain evidence="7">ARSEF 373</strain>
    </source>
</reference>
<sequence>MDFVLEVADEYGLDLVYPSSWPRDSMARQVVSVAAISIVFGYVLYFTGAIISFYALYDKKLLKHPKFGKNQIREEIMFSVQSIPIMALMSVPCFMLEVRGYTKLYKNVDDYGVPFMIFSVFWFLFVVDFLVYCAHNWLHWRSVYAWLHKSHHRFIVPTPFASHAFHPLDGFVQGVGYHIYVMFFPIHRVLFLTLFVLINYWTISIHDSFDLTNNGWINGSAHHAVHHKDFVYNYGQYFTLWDRVAGTYQSPRAEPEAEKEQ</sequence>
<feature type="transmembrane region" description="Helical" evidence="5">
    <location>
        <begin position="117"/>
        <end position="138"/>
    </location>
</feature>
<dbReference type="GO" id="GO:0008610">
    <property type="term" value="P:lipid biosynthetic process"/>
    <property type="evidence" value="ECO:0007669"/>
    <property type="project" value="InterPro"/>
</dbReference>
<dbReference type="GO" id="GO:0016491">
    <property type="term" value="F:oxidoreductase activity"/>
    <property type="evidence" value="ECO:0007669"/>
    <property type="project" value="InterPro"/>
</dbReference>
<feature type="transmembrane region" description="Helical" evidence="5">
    <location>
        <begin position="76"/>
        <end position="96"/>
    </location>
</feature>
<accession>A0AAV2ZAP9</accession>
<dbReference type="Proteomes" id="UP001146120">
    <property type="component" value="Unassembled WGS sequence"/>
</dbReference>